<sequence length="266" mass="29093">MCALPLPMNKPSVLVTGGAKRIGAQIVRRFAEAGWHVVIHYGTSEEEAQALADELPSAEIIQRDLANSGSAVQMIDELAERLPDWRVLVNCASVFERDSYDKVDPTIFEHAMHVNALAPVRMAEAFLEHAKSSAGRRVIQLTDQKLANPNPDFFSYTMSKHAVAAAMRMLAIAHRGSDDRVYALAPGAILPSHDQDEAETEVSHRMNLLERKTDITEVADAALFLAEGTLASGETLYIDSGQHVLSQDRDVMFLARDRSATDQAGG</sequence>
<proteinExistence type="inferred from homology"/>
<name>A0ABQ1F7Z0_9SPHN</name>
<comment type="similarity">
    <text evidence="1">Belongs to the short-chain dehydrogenases/reductases (SDR) family.</text>
</comment>
<dbReference type="InterPro" id="IPR036291">
    <property type="entry name" value="NAD(P)-bd_dom_sf"/>
</dbReference>
<dbReference type="Pfam" id="PF13561">
    <property type="entry name" value="adh_short_C2"/>
    <property type="match status" value="1"/>
</dbReference>
<dbReference type="SUPFAM" id="SSF51735">
    <property type="entry name" value="NAD(P)-binding Rossmann-fold domains"/>
    <property type="match status" value="1"/>
</dbReference>
<keyword evidence="2" id="KW-0560">Oxidoreductase</keyword>
<dbReference type="Proteomes" id="UP000603317">
    <property type="component" value="Unassembled WGS sequence"/>
</dbReference>
<evidence type="ECO:0000256" key="1">
    <source>
        <dbReference type="ARBA" id="ARBA00006484"/>
    </source>
</evidence>
<evidence type="ECO:0000313" key="3">
    <source>
        <dbReference type="EMBL" id="GGA01967.1"/>
    </source>
</evidence>
<dbReference type="PANTHER" id="PTHR43639">
    <property type="entry name" value="OXIDOREDUCTASE, SHORT-CHAIN DEHYDROGENASE/REDUCTASE FAMILY (AFU_ORTHOLOGUE AFUA_5G02870)"/>
    <property type="match status" value="1"/>
</dbReference>
<evidence type="ECO:0000256" key="2">
    <source>
        <dbReference type="ARBA" id="ARBA00023002"/>
    </source>
</evidence>
<keyword evidence="4" id="KW-1185">Reference proteome</keyword>
<dbReference type="InterPro" id="IPR002347">
    <property type="entry name" value="SDR_fam"/>
</dbReference>
<dbReference type="PRINTS" id="PR00081">
    <property type="entry name" value="GDHRDH"/>
</dbReference>
<protein>
    <submittedName>
        <fullName evidence="3">Short chain dehydrogenase</fullName>
    </submittedName>
</protein>
<dbReference type="PANTHER" id="PTHR43639:SF1">
    <property type="entry name" value="SHORT-CHAIN DEHYDROGENASE_REDUCTASE FAMILY PROTEIN"/>
    <property type="match status" value="1"/>
</dbReference>
<organism evidence="3 4">
    <name type="scientific">Blastomonas marina</name>
    <dbReference type="NCBI Taxonomy" id="1867408"/>
    <lineage>
        <taxon>Bacteria</taxon>
        <taxon>Pseudomonadati</taxon>
        <taxon>Pseudomonadota</taxon>
        <taxon>Alphaproteobacteria</taxon>
        <taxon>Sphingomonadales</taxon>
        <taxon>Sphingomonadaceae</taxon>
        <taxon>Blastomonas</taxon>
    </lineage>
</organism>
<reference evidence="4" key="1">
    <citation type="journal article" date="2019" name="Int. J. Syst. Evol. Microbiol.">
        <title>The Global Catalogue of Microorganisms (GCM) 10K type strain sequencing project: providing services to taxonomists for standard genome sequencing and annotation.</title>
        <authorList>
            <consortium name="The Broad Institute Genomics Platform"/>
            <consortium name="The Broad Institute Genome Sequencing Center for Infectious Disease"/>
            <person name="Wu L."/>
            <person name="Ma J."/>
        </authorList>
    </citation>
    <scope>NUCLEOTIDE SEQUENCE [LARGE SCALE GENOMIC DNA]</scope>
    <source>
        <strain evidence="4">CGMCC 1.15297</strain>
    </source>
</reference>
<gene>
    <name evidence="3" type="ORF">GCM10010923_08350</name>
</gene>
<evidence type="ECO:0000313" key="4">
    <source>
        <dbReference type="Proteomes" id="UP000603317"/>
    </source>
</evidence>
<accession>A0ABQ1F7Z0</accession>
<comment type="caution">
    <text evidence="3">The sequence shown here is derived from an EMBL/GenBank/DDBJ whole genome shotgun (WGS) entry which is preliminary data.</text>
</comment>
<dbReference type="Gene3D" id="3.40.50.720">
    <property type="entry name" value="NAD(P)-binding Rossmann-like Domain"/>
    <property type="match status" value="1"/>
</dbReference>
<dbReference type="EMBL" id="BMID01000001">
    <property type="protein sequence ID" value="GGA01967.1"/>
    <property type="molecule type" value="Genomic_DNA"/>
</dbReference>